<sequence>MMIVVLLLTSKIDIYDVALPKLTIFQIPVKYANKCVIYLFIALILPPNSDSMSLGGLYKSANSKCNRKRCMLYSFLKMLSIFHFPTTFVIENSDFKRAAFGTLLHVSYFNEGVHHKRLKVNPNFSGMLLPNCINIDMLPDPQPEHFLCICYLFCCQ</sequence>
<protein>
    <submittedName>
        <fullName evidence="1">Uncharacterized protein</fullName>
    </submittedName>
</protein>
<evidence type="ECO:0000313" key="1">
    <source>
        <dbReference type="EMBL" id="LAB14406.1"/>
    </source>
</evidence>
<proteinExistence type="predicted"/>
<dbReference type="AlphaFoldDB" id="A0A2D4L0C0"/>
<accession>A0A2D4L0C0</accession>
<reference evidence="1" key="2">
    <citation type="submission" date="2017-11" db="EMBL/GenBank/DDBJ databases">
        <title>Coralsnake Venomics: Analyses of Venom Gland Transcriptomes and Proteomes of Six Brazilian Taxa.</title>
        <authorList>
            <person name="Aird S.D."/>
            <person name="Jorge da Silva N."/>
            <person name="Qiu L."/>
            <person name="Villar-Briones A."/>
            <person name="Aparecida-Saddi V."/>
            <person name="Campos-Telles M.P."/>
            <person name="Grau M."/>
            <person name="Mikheyev A.S."/>
        </authorList>
    </citation>
    <scope>NUCLEOTIDE SEQUENCE</scope>
    <source>
        <tissue evidence="1">Venom_gland</tissue>
    </source>
</reference>
<reference evidence="1" key="1">
    <citation type="submission" date="2017-07" db="EMBL/GenBank/DDBJ databases">
        <authorList>
            <person name="Mikheyev A."/>
            <person name="Grau M."/>
        </authorList>
    </citation>
    <scope>NUCLEOTIDE SEQUENCE</scope>
    <source>
        <tissue evidence="1">Venom_gland</tissue>
    </source>
</reference>
<organism evidence="1">
    <name type="scientific">Micrurus paraensis</name>
    <dbReference type="NCBI Taxonomy" id="1970185"/>
    <lineage>
        <taxon>Eukaryota</taxon>
        <taxon>Metazoa</taxon>
        <taxon>Chordata</taxon>
        <taxon>Craniata</taxon>
        <taxon>Vertebrata</taxon>
        <taxon>Euteleostomi</taxon>
        <taxon>Lepidosauria</taxon>
        <taxon>Squamata</taxon>
        <taxon>Bifurcata</taxon>
        <taxon>Unidentata</taxon>
        <taxon>Episquamata</taxon>
        <taxon>Toxicofera</taxon>
        <taxon>Serpentes</taxon>
        <taxon>Colubroidea</taxon>
        <taxon>Elapidae</taxon>
        <taxon>Elapinae</taxon>
        <taxon>Micrurus</taxon>
    </lineage>
</organism>
<name>A0A2D4L0C0_9SAUR</name>
<dbReference type="EMBL" id="IACL01112151">
    <property type="protein sequence ID" value="LAB14406.1"/>
    <property type="molecule type" value="Transcribed_RNA"/>
</dbReference>